<dbReference type="RefSeq" id="WP_186859021.1">
    <property type="nucleotide sequence ID" value="NZ_JACOOO010000001.1"/>
</dbReference>
<reference evidence="2 3" key="1">
    <citation type="submission" date="2020-08" db="EMBL/GenBank/DDBJ databases">
        <title>Genome public.</title>
        <authorList>
            <person name="Liu C."/>
            <person name="Sun Q."/>
        </authorList>
    </citation>
    <scope>NUCLEOTIDE SEQUENCE [LARGE SCALE GENOMIC DNA]</scope>
    <source>
        <strain evidence="2 3">NSJ-6</strain>
    </source>
</reference>
<feature type="transmembrane region" description="Helical" evidence="1">
    <location>
        <begin position="26"/>
        <end position="45"/>
    </location>
</feature>
<evidence type="ECO:0000313" key="3">
    <source>
        <dbReference type="Proteomes" id="UP000596929"/>
    </source>
</evidence>
<organism evidence="2 3">
    <name type="scientific">Clostridium hominis</name>
    <dbReference type="NCBI Taxonomy" id="2763036"/>
    <lineage>
        <taxon>Bacteria</taxon>
        <taxon>Bacillati</taxon>
        <taxon>Bacillota</taxon>
        <taxon>Clostridia</taxon>
        <taxon>Eubacteriales</taxon>
        <taxon>Clostridiaceae</taxon>
        <taxon>Clostridium</taxon>
    </lineage>
</organism>
<name>A0ABR7D8V4_9CLOT</name>
<accession>A0ABR7D8V4</accession>
<comment type="caution">
    <text evidence="2">The sequence shown here is derived from an EMBL/GenBank/DDBJ whole genome shotgun (WGS) entry which is preliminary data.</text>
</comment>
<keyword evidence="3" id="KW-1185">Reference proteome</keyword>
<evidence type="ECO:0000313" key="2">
    <source>
        <dbReference type="EMBL" id="MBC5627348.1"/>
    </source>
</evidence>
<evidence type="ECO:0000256" key="1">
    <source>
        <dbReference type="SAM" id="Phobius"/>
    </source>
</evidence>
<dbReference type="EMBL" id="JACOOO010000001">
    <property type="protein sequence ID" value="MBC5627348.1"/>
    <property type="molecule type" value="Genomic_DNA"/>
</dbReference>
<sequence>MIETIIFAFIVSKLKGYDIKPLFKSWAFYPVIIMELLYWMGQVLIWNEHYEVVNLLAFSKTIYLCSYLFLIFKYELYSSAIIGSIFTLIGGMLNDIAIKANGGFMPVFPNLSYLTGYAKPESFELVNDIHILGNAQTNLKILTDFIDTGYCVLSIGDLFIRVFVFLILYNSIKKINCRTKEKITC</sequence>
<feature type="transmembrane region" description="Helical" evidence="1">
    <location>
        <begin position="150"/>
        <end position="169"/>
    </location>
</feature>
<dbReference type="Proteomes" id="UP000596929">
    <property type="component" value="Unassembled WGS sequence"/>
</dbReference>
<keyword evidence="1" id="KW-1133">Transmembrane helix</keyword>
<protein>
    <submittedName>
        <fullName evidence="2">DUF5317 family protein</fullName>
    </submittedName>
</protein>
<keyword evidence="1" id="KW-0472">Membrane</keyword>
<dbReference type="InterPro" id="IPR035168">
    <property type="entry name" value="DUF5317"/>
</dbReference>
<dbReference type="Pfam" id="PF17248">
    <property type="entry name" value="DUF5317"/>
    <property type="match status" value="1"/>
</dbReference>
<feature type="transmembrane region" description="Helical" evidence="1">
    <location>
        <begin position="52"/>
        <end position="70"/>
    </location>
</feature>
<proteinExistence type="predicted"/>
<gene>
    <name evidence="2" type="ORF">H8S20_00415</name>
</gene>
<keyword evidence="1" id="KW-0812">Transmembrane</keyword>
<feature type="transmembrane region" description="Helical" evidence="1">
    <location>
        <begin position="76"/>
        <end position="98"/>
    </location>
</feature>